<proteinExistence type="predicted"/>
<dbReference type="OrthoDB" id="271600at2"/>
<dbReference type="eggNOG" id="ENOG502Z7XH">
    <property type="taxonomic scope" value="Bacteria"/>
</dbReference>
<name>Q0AS85_MARMM</name>
<organism evidence="2 3">
    <name type="scientific">Maricaulis maris (strain MCS10)</name>
    <name type="common">Caulobacter maris</name>
    <dbReference type="NCBI Taxonomy" id="394221"/>
    <lineage>
        <taxon>Bacteria</taxon>
        <taxon>Pseudomonadati</taxon>
        <taxon>Pseudomonadota</taxon>
        <taxon>Alphaproteobacteria</taxon>
        <taxon>Maricaulales</taxon>
        <taxon>Maricaulaceae</taxon>
        <taxon>Maricaulis</taxon>
    </lineage>
</organism>
<dbReference type="AlphaFoldDB" id="Q0AS85"/>
<feature type="transmembrane region" description="Helical" evidence="1">
    <location>
        <begin position="61"/>
        <end position="81"/>
    </location>
</feature>
<feature type="transmembrane region" description="Helical" evidence="1">
    <location>
        <begin position="324"/>
        <end position="346"/>
    </location>
</feature>
<evidence type="ECO:0000313" key="3">
    <source>
        <dbReference type="Proteomes" id="UP000001964"/>
    </source>
</evidence>
<keyword evidence="1" id="KW-1133">Transmembrane helix</keyword>
<keyword evidence="3" id="KW-1185">Reference proteome</keyword>
<dbReference type="Gene3D" id="1.20.1740.10">
    <property type="entry name" value="Amino acid/polyamine transporter I"/>
    <property type="match status" value="1"/>
</dbReference>
<evidence type="ECO:0000313" key="2">
    <source>
        <dbReference type="EMBL" id="ABI64852.1"/>
    </source>
</evidence>
<accession>Q0AS85</accession>
<sequence precursor="true">MLTDLVVLGIVILAGLVLASHRVTTSRAWRATVTPLASIIGSGFLVIGPILQTAYGSWSPLVMIGLCAVAYLFGAAVRTNIATLDADDRRGSIVRGLETAGGWALAGAYVISVAYYLNLFGAFGVSLTAADDPVSARLLTSAVLVLILLVGWTRGFGALEQLEQVFVSVKLAIILGLIAGLVVFNGERAGDDALSFTAPGLSGWSALTLAFGLVVTIQGFETSRYLGDRYDARTRILTMRRAQGIATLIYVVYIGLLAFAFTPEELPFGETAIVNLMEIVSPILPLLLVAAALSAQFSAAVADTGGSGGLFVELSGRRISLRQAYAGLVGVGLVLTWTTDLFNIIAYASRAFAAYYAIQAAIAAVGRWQAGSRGLAGLFALLAMLGAAMALFGAPAEG</sequence>
<evidence type="ECO:0008006" key="4">
    <source>
        <dbReference type="Google" id="ProtNLM"/>
    </source>
</evidence>
<dbReference type="KEGG" id="mmr:Mmar10_0559"/>
<gene>
    <name evidence="2" type="ordered locus">Mmar10_0559</name>
</gene>
<feature type="transmembrane region" description="Helical" evidence="1">
    <location>
        <begin position="6"/>
        <end position="24"/>
    </location>
</feature>
<protein>
    <recommendedName>
        <fullName evidence="4">APC family permease</fullName>
    </recommendedName>
</protein>
<keyword evidence="1" id="KW-0812">Transmembrane</keyword>
<feature type="transmembrane region" description="Helical" evidence="1">
    <location>
        <begin position="36"/>
        <end position="55"/>
    </location>
</feature>
<evidence type="ECO:0000256" key="1">
    <source>
        <dbReference type="SAM" id="Phobius"/>
    </source>
</evidence>
<feature type="transmembrane region" description="Helical" evidence="1">
    <location>
        <begin position="102"/>
        <end position="123"/>
    </location>
</feature>
<feature type="transmembrane region" description="Helical" evidence="1">
    <location>
        <begin position="244"/>
        <end position="263"/>
    </location>
</feature>
<dbReference type="HOGENOM" id="CLU_055998_0_0_5"/>
<dbReference type="Proteomes" id="UP000001964">
    <property type="component" value="Chromosome"/>
</dbReference>
<feature type="transmembrane region" description="Helical" evidence="1">
    <location>
        <begin position="352"/>
        <end position="368"/>
    </location>
</feature>
<feature type="transmembrane region" description="Helical" evidence="1">
    <location>
        <begin position="135"/>
        <end position="153"/>
    </location>
</feature>
<dbReference type="STRING" id="394221.Mmar10_0559"/>
<dbReference type="EMBL" id="CP000449">
    <property type="protein sequence ID" value="ABI64852.1"/>
    <property type="molecule type" value="Genomic_DNA"/>
</dbReference>
<reference evidence="2 3" key="1">
    <citation type="submission" date="2006-08" db="EMBL/GenBank/DDBJ databases">
        <title>Complete sequence of Maricaulis maris MCS10.</title>
        <authorList>
            <consortium name="US DOE Joint Genome Institute"/>
            <person name="Copeland A."/>
            <person name="Lucas S."/>
            <person name="Lapidus A."/>
            <person name="Barry K."/>
            <person name="Detter J.C."/>
            <person name="Glavina del Rio T."/>
            <person name="Hammon N."/>
            <person name="Israni S."/>
            <person name="Dalin E."/>
            <person name="Tice H."/>
            <person name="Pitluck S."/>
            <person name="Saunders E."/>
            <person name="Brettin T."/>
            <person name="Bruce D."/>
            <person name="Han C."/>
            <person name="Tapia R."/>
            <person name="Gilna P."/>
            <person name="Schmutz J."/>
            <person name="Larimer F."/>
            <person name="Land M."/>
            <person name="Hauser L."/>
            <person name="Kyrpides N."/>
            <person name="Mikhailova N."/>
            <person name="Viollier P."/>
            <person name="Stephens C."/>
            <person name="Richardson P."/>
        </authorList>
    </citation>
    <scope>NUCLEOTIDE SEQUENCE [LARGE SCALE GENOMIC DNA]</scope>
    <source>
        <strain evidence="2 3">MCS10</strain>
    </source>
</reference>
<dbReference type="RefSeq" id="WP_011642499.1">
    <property type="nucleotide sequence ID" value="NC_008347.1"/>
</dbReference>
<feature type="transmembrane region" description="Helical" evidence="1">
    <location>
        <begin position="204"/>
        <end position="223"/>
    </location>
</feature>
<keyword evidence="1" id="KW-0472">Membrane</keyword>
<feature type="transmembrane region" description="Helical" evidence="1">
    <location>
        <begin position="165"/>
        <end position="184"/>
    </location>
</feature>
<feature type="transmembrane region" description="Helical" evidence="1">
    <location>
        <begin position="375"/>
        <end position="394"/>
    </location>
</feature>